<name>A0AAW0YDR2_9TREE</name>
<protein>
    <submittedName>
        <fullName evidence="2">Uncharacterized protein</fullName>
    </submittedName>
</protein>
<evidence type="ECO:0000256" key="1">
    <source>
        <dbReference type="SAM" id="MobiDB-lite"/>
    </source>
</evidence>
<evidence type="ECO:0000313" key="2">
    <source>
        <dbReference type="EMBL" id="KAK8844136.1"/>
    </source>
</evidence>
<feature type="compositionally biased region" description="Polar residues" evidence="1">
    <location>
        <begin position="254"/>
        <end position="263"/>
    </location>
</feature>
<dbReference type="KEGG" id="kne:92184188"/>
<feature type="region of interest" description="Disordered" evidence="1">
    <location>
        <begin position="93"/>
        <end position="122"/>
    </location>
</feature>
<dbReference type="Proteomes" id="UP001388673">
    <property type="component" value="Unassembled WGS sequence"/>
</dbReference>
<dbReference type="EMBL" id="JBCAWK010000014">
    <property type="protein sequence ID" value="KAK8844136.1"/>
    <property type="molecule type" value="Genomic_DNA"/>
</dbReference>
<sequence length="711" mass="78215">MYTDQASASSSSSPDSSSAPTASPSQPPPMQIQPLKNPKYRHISRSAAKRESVQLLGSIKDLQLHFSQAGLIEHRPGAGVGVKRPGLGLGGLSSLGEDEDEIENRPPSFLSDEVRRGEDKKERRPWKEVDLPRVDPDQARKEAREIVSTIRGLWGLSIPASLTPTSLPTSRSLYFPINLASLATEKDEQEGTSIESQSVPHRSSEDIRTALVTTARSFRRIRSLALSISHHAIASQDGRRVSGSTLLPPRTNPRMRSTFSTPSRPGGLPRAVSAGHAYVQRTTERKSSLTNGTGQADVSEGAMTDKEDVLADLRKAALDVLAAIRALEERLRLELKEQEESDAERALSPISGKSEDSHDPDISLVSNLTNENELPLPAQRPTSSASDSGSLLHAEPEGYAGSDGEDEYDLNALAQEDQEEKRTWEEAIEQEKRDYRVLDNSEWEKEARSTREGVGKWVGVVERLFTFAVGQGEGVKELESWAKGENEWEGRSLERLHAFLLAHLPVDLSLRIPSLASPNFTIAFMSCISDGYILIQAYNAALLSSSKPWGFIPEDNVHDTLTSVVDDTVLSSAGEEGIRKEKEWTFRRVGNLTCFGAALRHRYQLPISMPLSHTASSTFLTVPSRSNSTSPNPAPPLPTRNQSLPPGGTTLSRFKVRPKIEYDPIVIAKREEGWEEMLSIVLERWVEAAGKEVREARGEGVRSAQPRENLV</sequence>
<dbReference type="PANTHER" id="PTHR38702">
    <property type="entry name" value="CALPONIN-HOMOLOGY (CH) DOMAIN-CONTAINING PROTEIN"/>
    <property type="match status" value="1"/>
</dbReference>
<proteinExistence type="predicted"/>
<keyword evidence="3" id="KW-1185">Reference proteome</keyword>
<feature type="region of interest" description="Disordered" evidence="1">
    <location>
        <begin position="239"/>
        <end position="300"/>
    </location>
</feature>
<reference evidence="2 3" key="1">
    <citation type="journal article" date="2024" name="bioRxiv">
        <title>Comparative genomics of Cryptococcus and Kwoniella reveals pathogenesis evolution and contrasting karyotype dynamics via intercentromeric recombination or chromosome fusion.</title>
        <authorList>
            <person name="Coelho M.A."/>
            <person name="David-Palma M."/>
            <person name="Shea T."/>
            <person name="Bowers K."/>
            <person name="McGinley-Smith S."/>
            <person name="Mohammad A.W."/>
            <person name="Gnirke A."/>
            <person name="Yurkov A.M."/>
            <person name="Nowrousian M."/>
            <person name="Sun S."/>
            <person name="Cuomo C.A."/>
            <person name="Heitman J."/>
        </authorList>
    </citation>
    <scope>NUCLEOTIDE SEQUENCE [LARGE SCALE GENOMIC DNA]</scope>
    <source>
        <strain evidence="2 3">CBS 13917</strain>
    </source>
</reference>
<dbReference type="PANTHER" id="PTHR38702:SF1">
    <property type="entry name" value="CALPONIN-HOMOLOGY (CH) DOMAIN-CONTAINING PROTEIN"/>
    <property type="match status" value="1"/>
</dbReference>
<feature type="region of interest" description="Disordered" evidence="1">
    <location>
        <begin position="1"/>
        <end position="48"/>
    </location>
</feature>
<dbReference type="RefSeq" id="XP_066799700.1">
    <property type="nucleotide sequence ID" value="XM_066950008.1"/>
</dbReference>
<dbReference type="AlphaFoldDB" id="A0AAW0YDR2"/>
<evidence type="ECO:0000313" key="3">
    <source>
        <dbReference type="Proteomes" id="UP001388673"/>
    </source>
</evidence>
<gene>
    <name evidence="2" type="ORF">IAR55_006930</name>
</gene>
<feature type="compositionally biased region" description="Polar residues" evidence="1">
    <location>
        <begin position="621"/>
        <end position="631"/>
    </location>
</feature>
<feature type="region of interest" description="Disordered" evidence="1">
    <location>
        <begin position="337"/>
        <end position="405"/>
    </location>
</feature>
<feature type="region of interest" description="Disordered" evidence="1">
    <location>
        <begin position="185"/>
        <end position="205"/>
    </location>
</feature>
<organism evidence="2 3">
    <name type="scientific">Kwoniella newhampshirensis</name>
    <dbReference type="NCBI Taxonomy" id="1651941"/>
    <lineage>
        <taxon>Eukaryota</taxon>
        <taxon>Fungi</taxon>
        <taxon>Dikarya</taxon>
        <taxon>Basidiomycota</taxon>
        <taxon>Agaricomycotina</taxon>
        <taxon>Tremellomycetes</taxon>
        <taxon>Tremellales</taxon>
        <taxon>Cryptococcaceae</taxon>
        <taxon>Kwoniella</taxon>
    </lineage>
</organism>
<dbReference type="GeneID" id="92184188"/>
<feature type="compositionally biased region" description="Polar residues" evidence="1">
    <location>
        <begin position="191"/>
        <end position="201"/>
    </location>
</feature>
<feature type="region of interest" description="Disordered" evidence="1">
    <location>
        <begin position="621"/>
        <end position="650"/>
    </location>
</feature>
<feature type="compositionally biased region" description="Polar residues" evidence="1">
    <location>
        <begin position="639"/>
        <end position="650"/>
    </location>
</feature>
<feature type="compositionally biased region" description="Polar residues" evidence="1">
    <location>
        <begin position="380"/>
        <end position="389"/>
    </location>
</feature>
<accession>A0AAW0YDR2</accession>
<feature type="compositionally biased region" description="Low complexity" evidence="1">
    <location>
        <begin position="1"/>
        <end position="24"/>
    </location>
</feature>
<feature type="compositionally biased region" description="Basic and acidic residues" evidence="1">
    <location>
        <begin position="112"/>
        <end position="122"/>
    </location>
</feature>
<comment type="caution">
    <text evidence="2">The sequence shown here is derived from an EMBL/GenBank/DDBJ whole genome shotgun (WGS) entry which is preliminary data.</text>
</comment>